<proteinExistence type="predicted"/>
<accession>A0ABW9F3Y1</accession>
<dbReference type="Proteomes" id="UP001629523">
    <property type="component" value="Unassembled WGS sequence"/>
</dbReference>
<feature type="non-terminal residue" evidence="1">
    <location>
        <position position="181"/>
    </location>
</feature>
<evidence type="ECO:0000313" key="2">
    <source>
        <dbReference type="Proteomes" id="UP001629523"/>
    </source>
</evidence>
<protein>
    <submittedName>
        <fullName evidence="1">Invasin domain 3-containing protein</fullName>
    </submittedName>
</protein>
<gene>
    <name evidence="1" type="ORF">WFP14_20670</name>
</gene>
<reference evidence="1 2" key="1">
    <citation type="journal article" date="2024" name="Infect. Genet. Evol.">
        <title>Characteristics and comparative genome analysis of Yersinia enterocolitica and related species associated with human infections in Switzerland 2019-2023.</title>
        <authorList>
            <person name="Stevens M.J.A."/>
            <person name="Horlbog J.A."/>
            <person name="Diethelm A."/>
            <person name="Stephan R."/>
            <person name="Nuesch-Inderbinen M."/>
        </authorList>
    </citation>
    <scope>NUCLEOTIDE SEQUENCE [LARGE SCALE GENOMIC DNA]</scope>
    <source>
        <strain evidence="1 2">N20-0302</strain>
    </source>
</reference>
<feature type="non-terminal residue" evidence="1">
    <location>
        <position position="1"/>
    </location>
</feature>
<comment type="caution">
    <text evidence="1">The sequence shown here is derived from an EMBL/GenBank/DDBJ whole genome shotgun (WGS) entry which is preliminary data.</text>
</comment>
<sequence length="181" mass="18269">NNDGTYRATYLAQTSGTGLKATLTLDGWGQSATSPAYTITVGAAAQVNSAITTDKATYTAGDEMAVTVTLKDASNNGVTGAAASLTTDAVKVANATLQSSNWTDNNDGTYRATYLAQTSGTGLKATLTLDGWGQSATSPAYAITTGAAVPANSAITTDKATYTAGDEMAVTVTLKDASNND</sequence>
<keyword evidence="2" id="KW-1185">Reference proteome</keyword>
<name>A0ABW9F3Y1_9GAMM</name>
<dbReference type="InterPro" id="IPR008964">
    <property type="entry name" value="Invasin/intimin_cell_adhesion"/>
</dbReference>
<dbReference type="EMBL" id="JBBEST010000029">
    <property type="protein sequence ID" value="MFM1348942.1"/>
    <property type="molecule type" value="Genomic_DNA"/>
</dbReference>
<organism evidence="1 2">
    <name type="scientific">Yersinia proxima</name>
    <dbReference type="NCBI Taxonomy" id="2890316"/>
    <lineage>
        <taxon>Bacteria</taxon>
        <taxon>Pseudomonadati</taxon>
        <taxon>Pseudomonadota</taxon>
        <taxon>Gammaproteobacteria</taxon>
        <taxon>Enterobacterales</taxon>
        <taxon>Yersiniaceae</taxon>
        <taxon>Yersinia</taxon>
    </lineage>
</organism>
<evidence type="ECO:0000313" key="1">
    <source>
        <dbReference type="EMBL" id="MFM1348942.1"/>
    </source>
</evidence>
<dbReference type="SUPFAM" id="SSF49373">
    <property type="entry name" value="Invasin/intimin cell-adhesion fragments"/>
    <property type="match status" value="1"/>
</dbReference>
<dbReference type="InterPro" id="IPR013783">
    <property type="entry name" value="Ig-like_fold"/>
</dbReference>
<dbReference type="Gene3D" id="2.60.40.10">
    <property type="entry name" value="Immunoglobulins"/>
    <property type="match status" value="2"/>
</dbReference>